<gene>
    <name evidence="8" type="ORF">NKR23_g3995</name>
</gene>
<dbReference type="PANTHER" id="PTHR23078">
    <property type="entry name" value="VESICULAR-FUSION PROTEIN NSF"/>
    <property type="match status" value="1"/>
</dbReference>
<evidence type="ECO:0000256" key="3">
    <source>
        <dbReference type="ARBA" id="ARBA00022840"/>
    </source>
</evidence>
<dbReference type="InterPro" id="IPR029067">
    <property type="entry name" value="CDC48_domain_2-like_sf"/>
</dbReference>
<keyword evidence="9" id="KW-1185">Reference proteome</keyword>
<comment type="subcellular location">
    <subcellularLocation>
        <location evidence="5">Cytoplasm</location>
    </subcellularLocation>
</comment>
<dbReference type="InterPro" id="IPR041569">
    <property type="entry name" value="AAA_lid_3"/>
</dbReference>
<accession>A0AA38RJN3</accession>
<organism evidence="8 9">
    <name type="scientific">Pleurostoma richardsiae</name>
    <dbReference type="NCBI Taxonomy" id="41990"/>
    <lineage>
        <taxon>Eukaryota</taxon>
        <taxon>Fungi</taxon>
        <taxon>Dikarya</taxon>
        <taxon>Ascomycota</taxon>
        <taxon>Pezizomycotina</taxon>
        <taxon>Sordariomycetes</taxon>
        <taxon>Sordariomycetidae</taxon>
        <taxon>Calosphaeriales</taxon>
        <taxon>Pleurostomataceae</taxon>
        <taxon>Pleurostoma</taxon>
    </lineage>
</organism>
<dbReference type="SUPFAM" id="SSF50692">
    <property type="entry name" value="ADC-like"/>
    <property type="match status" value="1"/>
</dbReference>
<reference evidence="8" key="1">
    <citation type="submission" date="2022-07" db="EMBL/GenBank/DDBJ databases">
        <title>Fungi with potential for degradation of polypropylene.</title>
        <authorList>
            <person name="Gostincar C."/>
        </authorList>
    </citation>
    <scope>NUCLEOTIDE SEQUENCE</scope>
    <source>
        <strain evidence="8">EXF-13308</strain>
    </source>
</reference>
<evidence type="ECO:0000256" key="6">
    <source>
        <dbReference type="SAM" id="MobiDB-lite"/>
    </source>
</evidence>
<dbReference type="GO" id="GO:0006891">
    <property type="term" value="P:intra-Golgi vesicle-mediated transport"/>
    <property type="evidence" value="ECO:0007669"/>
    <property type="project" value="TreeGrafter"/>
</dbReference>
<dbReference type="FunFam" id="3.40.50.300:FF:000166">
    <property type="entry name" value="vesicle-fusing ATPase isoform X1"/>
    <property type="match status" value="1"/>
</dbReference>
<dbReference type="Gene3D" id="3.40.50.300">
    <property type="entry name" value="P-loop containing nucleotide triphosphate hydrolases"/>
    <property type="match status" value="2"/>
</dbReference>
<protein>
    <recommendedName>
        <fullName evidence="5">Vesicular-fusion protein SEC18</fullName>
    </recommendedName>
</protein>
<dbReference type="Gene3D" id="3.10.330.10">
    <property type="match status" value="1"/>
</dbReference>
<feature type="compositionally biased region" description="Low complexity" evidence="6">
    <location>
        <begin position="57"/>
        <end position="70"/>
    </location>
</feature>
<evidence type="ECO:0000256" key="4">
    <source>
        <dbReference type="ARBA" id="ARBA00056429"/>
    </source>
</evidence>
<dbReference type="InterPro" id="IPR003959">
    <property type="entry name" value="ATPase_AAA_core"/>
</dbReference>
<keyword evidence="5" id="KW-0813">Transport</keyword>
<keyword evidence="5" id="KW-0931">ER-Golgi transport</keyword>
<comment type="similarity">
    <text evidence="1 5">Belongs to the AAA ATPase family.</text>
</comment>
<dbReference type="SUPFAM" id="SSF52540">
    <property type="entry name" value="P-loop containing nucleoside triphosphate hydrolases"/>
    <property type="match status" value="2"/>
</dbReference>
<dbReference type="InterPro" id="IPR009010">
    <property type="entry name" value="Asp_de-COase-like_dom_sf"/>
</dbReference>
<dbReference type="FunFam" id="3.40.50.300:FF:000154">
    <property type="entry name" value="Vesicle-fusing ATPase 1"/>
    <property type="match status" value="1"/>
</dbReference>
<evidence type="ECO:0000256" key="5">
    <source>
        <dbReference type="RuleBase" id="RU367045"/>
    </source>
</evidence>
<keyword evidence="3 5" id="KW-0067">ATP-binding</keyword>
<dbReference type="EMBL" id="JANBVO010000009">
    <property type="protein sequence ID" value="KAJ9149922.1"/>
    <property type="molecule type" value="Genomic_DNA"/>
</dbReference>
<dbReference type="InterPro" id="IPR027417">
    <property type="entry name" value="P-loop_NTPase"/>
</dbReference>
<dbReference type="GO" id="GO:0005795">
    <property type="term" value="C:Golgi stack"/>
    <property type="evidence" value="ECO:0007669"/>
    <property type="project" value="TreeGrafter"/>
</dbReference>
<feature type="compositionally biased region" description="Low complexity" evidence="6">
    <location>
        <begin position="38"/>
        <end position="48"/>
    </location>
</feature>
<dbReference type="Proteomes" id="UP001174694">
    <property type="component" value="Unassembled WGS sequence"/>
</dbReference>
<dbReference type="InterPro" id="IPR003593">
    <property type="entry name" value="AAA+_ATPase"/>
</dbReference>
<name>A0AA38RJN3_9PEZI</name>
<dbReference type="GO" id="GO:0035494">
    <property type="term" value="P:SNARE complex disassembly"/>
    <property type="evidence" value="ECO:0007669"/>
    <property type="project" value="InterPro"/>
</dbReference>
<dbReference type="SUPFAM" id="SSF54585">
    <property type="entry name" value="Cdc48 domain 2-like"/>
    <property type="match status" value="1"/>
</dbReference>
<dbReference type="AlphaFoldDB" id="A0AA38RJN3"/>
<dbReference type="CDD" id="cd00009">
    <property type="entry name" value="AAA"/>
    <property type="match status" value="1"/>
</dbReference>
<comment type="caution">
    <text evidence="8">The sequence shown here is derived from an EMBL/GenBank/DDBJ whole genome shotgun (WGS) entry which is preliminary data.</text>
</comment>
<dbReference type="InterPro" id="IPR004201">
    <property type="entry name" value="Cdc48_dom2"/>
</dbReference>
<sequence>MDARNALFGRRGPAPSPSPRPPNRPVGQQNSPMPVRQAPPNNYANYDNDYSKESSNQYSPQSSAYGGSSGYAAPVRAPATRGSRLVELRLAKVQDKTIQSQYIYGNICAISPNDFPRGEGGDIYLRLSGPQLAHDYVVMARPTPGFPDGCIALSEPQRQWIRVAQTDTIMADVYQPFEEGDNVYLSNMDVNIKFASVSRATNAPFSSDELAAAFHKMYPNQVFAPGQQLVMDFKSTIFVLKITTISVMNLGEKPSAEAVPPNITDQRRRGILLPQTTVNFFKDPQSPINLTGSRMQRSDPIFRPDFKYEDMGIGGLDEEFATIFRRAFASRVFPQEVVNQLGIMHVKGLLLYGPPGTGKTLIARQISKMLNAREPKIINGPEILNRYVGQSEENVRKLFADAEKEYKEKGDASGLHVIVFDELDAVCKQRGSGSGGGTGVGDSVVNQLLSKLDGVDQLVEISLPDEKGRQDILKIHTNTMSKSGKLGDDVDLADLASRTQNYSGAEISGLVKAAASHAFARHTSGGTGVHVSKLESLRVTMEDFEKALAEVRPAFGYSEDELSRAIQHGIIHYSNDVTRIIETCERYVDSLVTAKNIRNFSVLLHGPTGAGKTALAMWVARAKTSSYPFIKVITPGTLLGCRDDLEKKETIRKVWSDAYKSKLSMIIVDNIEGLIDYVPIGPRFSSIVLQALKTVITEAPPKKGHRVLVMATAKSMQTLEALELTSIFNDDLYVPPVRTMQELQNVLLESKVFEDRGSFTETMNMLSSSTSDPDRVNVGVKDILQLAESARDFPDDTKSSFLADRISALMLRRARGY</sequence>
<keyword evidence="5" id="KW-0963">Cytoplasm</keyword>
<dbReference type="Gene3D" id="2.40.40.20">
    <property type="match status" value="1"/>
</dbReference>
<dbReference type="GO" id="GO:0005524">
    <property type="term" value="F:ATP binding"/>
    <property type="evidence" value="ECO:0007669"/>
    <property type="project" value="UniProtKB-UniRule"/>
</dbReference>
<dbReference type="GO" id="GO:0016887">
    <property type="term" value="F:ATP hydrolysis activity"/>
    <property type="evidence" value="ECO:0007669"/>
    <property type="project" value="InterPro"/>
</dbReference>
<dbReference type="PANTHER" id="PTHR23078:SF3">
    <property type="entry name" value="VESICLE-FUSING ATPASE"/>
    <property type="match status" value="1"/>
</dbReference>
<feature type="domain" description="AAA+ ATPase" evidence="7">
    <location>
        <begin position="345"/>
        <end position="465"/>
    </location>
</feature>
<keyword evidence="5" id="KW-0653">Protein transport</keyword>
<evidence type="ECO:0000313" key="9">
    <source>
        <dbReference type="Proteomes" id="UP001174694"/>
    </source>
</evidence>
<evidence type="ECO:0000256" key="2">
    <source>
        <dbReference type="ARBA" id="ARBA00022741"/>
    </source>
</evidence>
<comment type="function">
    <text evidence="4 5">Required for vesicle-mediated transport. Catalyzes the fusion of transport vesicles within the Golgi cisternae. Is also required for transport from the endoplasmic reticulum to the Golgi stack. Seems to function as a fusion protein required for the delivery of cargo proteins to all compartments of the Golgi stack independent of vesicle origin.</text>
</comment>
<dbReference type="GO" id="GO:0043001">
    <property type="term" value="P:Golgi to plasma membrane protein transport"/>
    <property type="evidence" value="ECO:0007669"/>
    <property type="project" value="TreeGrafter"/>
</dbReference>
<evidence type="ECO:0000259" key="7">
    <source>
        <dbReference type="SMART" id="SM00382"/>
    </source>
</evidence>
<feature type="region of interest" description="Disordered" evidence="6">
    <location>
        <begin position="1"/>
        <end position="70"/>
    </location>
</feature>
<feature type="domain" description="AAA+ ATPase" evidence="7">
    <location>
        <begin position="598"/>
        <end position="738"/>
    </location>
</feature>
<dbReference type="Pfam" id="PF02933">
    <property type="entry name" value="CDC48_2"/>
    <property type="match status" value="1"/>
</dbReference>
<dbReference type="InterPro" id="IPR039812">
    <property type="entry name" value="Vesicle-fus_ATPase"/>
</dbReference>
<keyword evidence="2 5" id="KW-0547">Nucleotide-binding</keyword>
<feature type="compositionally biased region" description="Pro residues" evidence="6">
    <location>
        <begin position="14"/>
        <end position="24"/>
    </location>
</feature>
<dbReference type="Pfam" id="PF17862">
    <property type="entry name" value="AAA_lid_3"/>
    <property type="match status" value="1"/>
</dbReference>
<dbReference type="SMART" id="SM00382">
    <property type="entry name" value="AAA"/>
    <property type="match status" value="2"/>
</dbReference>
<proteinExistence type="inferred from homology"/>
<evidence type="ECO:0000313" key="8">
    <source>
        <dbReference type="EMBL" id="KAJ9149922.1"/>
    </source>
</evidence>
<keyword evidence="5" id="KW-0378">Hydrolase</keyword>
<dbReference type="Pfam" id="PF00004">
    <property type="entry name" value="AAA"/>
    <property type="match status" value="2"/>
</dbReference>
<evidence type="ECO:0000256" key="1">
    <source>
        <dbReference type="ARBA" id="ARBA00006914"/>
    </source>
</evidence>
<dbReference type="FunFam" id="1.10.8.60:FF:000127">
    <property type="entry name" value="Vesicular-fusion protein SEC18"/>
    <property type="match status" value="1"/>
</dbReference>
<dbReference type="Gene3D" id="1.10.8.60">
    <property type="match status" value="1"/>
</dbReference>